<comment type="similarity">
    <text evidence="1">Belongs to the LytR/CpsA/Psr (LCP) family.</text>
</comment>
<dbReference type="InterPro" id="IPR050922">
    <property type="entry name" value="LytR/CpsA/Psr_CW_biosynth"/>
</dbReference>
<name>A0ABD7X570_PEDPE</name>
<feature type="region of interest" description="Disordered" evidence="2">
    <location>
        <begin position="1"/>
        <end position="49"/>
    </location>
</feature>
<keyword evidence="3" id="KW-0812">Transmembrane</keyword>
<feature type="compositionally biased region" description="Polar residues" evidence="2">
    <location>
        <begin position="427"/>
        <end position="444"/>
    </location>
</feature>
<protein>
    <submittedName>
        <fullName evidence="5">LCP family protein</fullName>
    </submittedName>
</protein>
<keyword evidence="3" id="KW-0472">Membrane</keyword>
<evidence type="ECO:0000256" key="1">
    <source>
        <dbReference type="ARBA" id="ARBA00006068"/>
    </source>
</evidence>
<feature type="compositionally biased region" description="Low complexity" evidence="2">
    <location>
        <begin position="370"/>
        <end position="397"/>
    </location>
</feature>
<dbReference type="AlphaFoldDB" id="A0ABD7X570"/>
<feature type="compositionally biased region" description="Basic residues" evidence="2">
    <location>
        <begin position="37"/>
        <end position="49"/>
    </location>
</feature>
<keyword evidence="3" id="KW-1133">Transmembrane helix</keyword>
<evidence type="ECO:0000259" key="4">
    <source>
        <dbReference type="Pfam" id="PF03816"/>
    </source>
</evidence>
<evidence type="ECO:0000313" key="5">
    <source>
        <dbReference type="EMBL" id="WEA56908.1"/>
    </source>
</evidence>
<dbReference type="Pfam" id="PF03816">
    <property type="entry name" value="LytR_cpsA_psr"/>
    <property type="match status" value="1"/>
</dbReference>
<reference evidence="5 6" key="1">
    <citation type="submission" date="2023-02" db="EMBL/GenBank/DDBJ databases">
        <title>Comparative genomics and fermentation flavor characterization of five lactic acid bacteria reveal flavor biosynthesis metabolic pathways in fermented muskmelon puree.</title>
        <authorList>
            <person name="Yuan L."/>
            <person name="Li M."/>
            <person name="Xu X."/>
            <person name="Lao F."/>
            <person name="Wu J."/>
        </authorList>
    </citation>
    <scope>NUCLEOTIDE SEQUENCE [LARGE SCALE GENOMIC DNA]</scope>
    <source>
        <strain evidence="5 6">Ca-4</strain>
    </source>
</reference>
<proteinExistence type="inferred from homology"/>
<evidence type="ECO:0000256" key="2">
    <source>
        <dbReference type="SAM" id="MobiDB-lite"/>
    </source>
</evidence>
<dbReference type="InterPro" id="IPR004474">
    <property type="entry name" value="LytR_CpsA_psr"/>
</dbReference>
<organism evidence="5 6">
    <name type="scientific">Pediococcus pentosaceus</name>
    <dbReference type="NCBI Taxonomy" id="1255"/>
    <lineage>
        <taxon>Bacteria</taxon>
        <taxon>Bacillati</taxon>
        <taxon>Bacillota</taxon>
        <taxon>Bacilli</taxon>
        <taxon>Lactobacillales</taxon>
        <taxon>Lactobacillaceae</taxon>
        <taxon>Pediococcus</taxon>
    </lineage>
</organism>
<feature type="transmembrane region" description="Helical" evidence="3">
    <location>
        <begin position="53"/>
        <end position="72"/>
    </location>
</feature>
<feature type="compositionally biased region" description="Low complexity" evidence="2">
    <location>
        <begin position="407"/>
        <end position="426"/>
    </location>
</feature>
<gene>
    <name evidence="5" type="ORF">PWB86_06845</name>
</gene>
<dbReference type="NCBIfam" id="TIGR00350">
    <property type="entry name" value="lytR_cpsA_psr"/>
    <property type="match status" value="1"/>
</dbReference>
<dbReference type="Gene3D" id="3.40.630.190">
    <property type="entry name" value="LCP protein"/>
    <property type="match status" value="1"/>
</dbReference>
<feature type="region of interest" description="Disordered" evidence="2">
    <location>
        <begin position="355"/>
        <end position="444"/>
    </location>
</feature>
<evidence type="ECO:0000313" key="6">
    <source>
        <dbReference type="Proteomes" id="UP001214131"/>
    </source>
</evidence>
<sequence length="444" mass="48422">MNSESPRSNSSRFSRNRFNYTPDDNNNNGDNGQNKQNQRRKPRKKRPRRKKTIIVVSIIAVILAIFGVKKWYDAKNAVDSIFDSAKIQKSRDVSATLKQSKPISILLLGTDTGALGRNYRGRTDTIIVATLNPKKKKMTLTSIPRDTVMSIPGYSNYSPSKINAAYDLGGAGTAIKAVEKLLNIPIDYYGLINMGGLEKIVDGVGGIDITPKLTFKYGHADVTKGKKIHLNGKAALDYSRMRYTDPNGDYGRQTRQRQVLMAILRKSDSITALLNQNFLNSLQKQTKTDLTFNELLALSTNYRVATHHLKSTHLQGNGTTIDGGSYELVSKSERQRVTNFIRKALDLSAKETGTTGLSSIYTGEEDDTDTNSSDTNSSDTNSSDTTSSSTEDYGTTSASSVETPASDTTGGADNNGATTDNTPATPSQADPQGNATGNYNYYGQ</sequence>
<accession>A0ABD7X570</accession>
<dbReference type="RefSeq" id="WP_115154985.1">
    <property type="nucleotide sequence ID" value="NZ_CAKMAM010000004.1"/>
</dbReference>
<feature type="compositionally biased region" description="Low complexity" evidence="2">
    <location>
        <begin position="1"/>
        <end position="36"/>
    </location>
</feature>
<feature type="domain" description="Cell envelope-related transcriptional attenuator" evidence="4">
    <location>
        <begin position="122"/>
        <end position="267"/>
    </location>
</feature>
<dbReference type="Proteomes" id="UP001214131">
    <property type="component" value="Chromosome"/>
</dbReference>
<dbReference type="PANTHER" id="PTHR33392:SF6">
    <property type="entry name" value="POLYISOPRENYL-TEICHOIC ACID--PEPTIDOGLYCAN TEICHOIC ACID TRANSFERASE TAGU"/>
    <property type="match status" value="1"/>
</dbReference>
<dbReference type="PANTHER" id="PTHR33392">
    <property type="entry name" value="POLYISOPRENYL-TEICHOIC ACID--PEPTIDOGLYCAN TEICHOIC ACID TRANSFERASE TAGU"/>
    <property type="match status" value="1"/>
</dbReference>
<dbReference type="EMBL" id="CP118739">
    <property type="protein sequence ID" value="WEA56908.1"/>
    <property type="molecule type" value="Genomic_DNA"/>
</dbReference>
<evidence type="ECO:0000256" key="3">
    <source>
        <dbReference type="SAM" id="Phobius"/>
    </source>
</evidence>